<organism evidence="1 2">
    <name type="scientific">Blautia hansenii DSM 20583</name>
    <dbReference type="NCBI Taxonomy" id="537007"/>
    <lineage>
        <taxon>Bacteria</taxon>
        <taxon>Bacillati</taxon>
        <taxon>Bacillota</taxon>
        <taxon>Clostridia</taxon>
        <taxon>Lachnospirales</taxon>
        <taxon>Lachnospiraceae</taxon>
        <taxon>Blautia</taxon>
    </lineage>
</organism>
<sequence length="50" mass="6175">MEKVYRKMRRKLFPKIQEAIPLLNREYLQNFSVTLKTKPEDMKVKKRIHT</sequence>
<proteinExistence type="predicted"/>
<gene>
    <name evidence="1" type="ORF">BLAHAN_05097</name>
</gene>
<comment type="caution">
    <text evidence="1">The sequence shown here is derived from an EMBL/GenBank/DDBJ whole genome shotgun (WGS) entry which is preliminary data.</text>
</comment>
<evidence type="ECO:0000313" key="2">
    <source>
        <dbReference type="Proteomes" id="UP000003755"/>
    </source>
</evidence>
<dbReference type="Proteomes" id="UP000003755">
    <property type="component" value="Unassembled WGS sequence"/>
</dbReference>
<evidence type="ECO:0000313" key="1">
    <source>
        <dbReference type="EMBL" id="EEX22130.1"/>
    </source>
</evidence>
<dbReference type="HOGENOM" id="CLU_3115091_0_0_9"/>
<dbReference type="EMBL" id="ABYU02000012">
    <property type="protein sequence ID" value="EEX22130.1"/>
    <property type="molecule type" value="Genomic_DNA"/>
</dbReference>
<reference evidence="1" key="1">
    <citation type="submission" date="2009-09" db="EMBL/GenBank/DDBJ databases">
        <authorList>
            <person name="Weinstock G."/>
            <person name="Sodergren E."/>
            <person name="Clifton S."/>
            <person name="Fulton L."/>
            <person name="Fulton B."/>
            <person name="Courtney L."/>
            <person name="Fronick C."/>
            <person name="Harrison M."/>
            <person name="Strong C."/>
            <person name="Farmer C."/>
            <person name="Delahaunty K."/>
            <person name="Markovic C."/>
            <person name="Hall O."/>
            <person name="Minx P."/>
            <person name="Tomlinson C."/>
            <person name="Mitreva M."/>
            <person name="Nelson J."/>
            <person name="Hou S."/>
            <person name="Wollam A."/>
            <person name="Pepin K.H."/>
            <person name="Johnson M."/>
            <person name="Bhonagiri V."/>
            <person name="Nash W.E."/>
            <person name="Warren W."/>
            <person name="Chinwalla A."/>
            <person name="Mardis E.R."/>
            <person name="Wilson R.K."/>
        </authorList>
    </citation>
    <scope>NUCLEOTIDE SEQUENCE [LARGE SCALE GENOMIC DNA]</scope>
    <source>
        <strain evidence="1">DSM 20583</strain>
    </source>
</reference>
<name>C9L6T6_BLAHA</name>
<dbReference type="AlphaFoldDB" id="C9L6T6"/>
<protein>
    <submittedName>
        <fullName evidence="1">Uncharacterized protein</fullName>
    </submittedName>
</protein>
<dbReference type="STRING" id="537007.BLAHAN_05097"/>
<accession>C9L6T6</accession>
<keyword evidence="2" id="KW-1185">Reference proteome</keyword>